<dbReference type="SUPFAM" id="SSF101447">
    <property type="entry name" value="Formin homology 2 domain (FH2 domain)"/>
    <property type="match status" value="1"/>
</dbReference>
<evidence type="ECO:0000259" key="2">
    <source>
        <dbReference type="PROSITE" id="PS51444"/>
    </source>
</evidence>
<keyword evidence="4" id="KW-1185">Reference proteome</keyword>
<dbReference type="InParanoid" id="A7SP37"/>
<organism evidence="3 4">
    <name type="scientific">Nematostella vectensis</name>
    <name type="common">Starlet sea anemone</name>
    <dbReference type="NCBI Taxonomy" id="45351"/>
    <lineage>
        <taxon>Eukaryota</taxon>
        <taxon>Metazoa</taxon>
        <taxon>Cnidaria</taxon>
        <taxon>Anthozoa</taxon>
        <taxon>Hexacorallia</taxon>
        <taxon>Actiniaria</taxon>
        <taxon>Edwardsiidae</taxon>
        <taxon>Nematostella</taxon>
    </lineage>
</organism>
<name>A7SP37_NEMVE</name>
<dbReference type="STRING" id="45351.A7SP37"/>
<dbReference type="eggNOG" id="KOG1922">
    <property type="taxonomic scope" value="Eukaryota"/>
</dbReference>
<evidence type="ECO:0000313" key="4">
    <source>
        <dbReference type="Proteomes" id="UP000001593"/>
    </source>
</evidence>
<feature type="non-terminal residue" evidence="3">
    <location>
        <position position="97"/>
    </location>
</feature>
<dbReference type="PANTHER" id="PTHR45920">
    <property type="entry name" value="FORMIN HOMOLOGY 2 DOMAIN CONTAINING, ISOFORM I"/>
    <property type="match status" value="1"/>
</dbReference>
<dbReference type="InterPro" id="IPR015425">
    <property type="entry name" value="FH2_Formin"/>
</dbReference>
<dbReference type="Gene3D" id="1.20.58.2220">
    <property type="entry name" value="Formin, FH2 domain"/>
    <property type="match status" value="1"/>
</dbReference>
<feature type="domain" description="FH2" evidence="2">
    <location>
        <begin position="1"/>
        <end position="97"/>
    </location>
</feature>
<evidence type="ECO:0000313" key="3">
    <source>
        <dbReference type="EMBL" id="EDO34527.1"/>
    </source>
</evidence>
<dbReference type="PROSITE" id="PS51444">
    <property type="entry name" value="FH2"/>
    <property type="match status" value="1"/>
</dbReference>
<evidence type="ECO:0000256" key="1">
    <source>
        <dbReference type="ARBA" id="ARBA00005271"/>
    </source>
</evidence>
<accession>A7SP37</accession>
<dbReference type="GO" id="GO:0005737">
    <property type="term" value="C:cytoplasm"/>
    <property type="evidence" value="ECO:0007669"/>
    <property type="project" value="UniProtKB-ARBA"/>
</dbReference>
<gene>
    <name evidence="3" type="ORF">NEMVEDRAFT_v1g18746</name>
</gene>
<protein>
    <recommendedName>
        <fullName evidence="2">FH2 domain-containing protein</fullName>
    </recommendedName>
</protein>
<dbReference type="PANTHER" id="PTHR45920:SF7">
    <property type="entry name" value="FORMIN-G"/>
    <property type="match status" value="1"/>
</dbReference>
<reference evidence="3 4" key="1">
    <citation type="journal article" date="2007" name="Science">
        <title>Sea anemone genome reveals ancestral eumetazoan gene repertoire and genomic organization.</title>
        <authorList>
            <person name="Putnam N.H."/>
            <person name="Srivastava M."/>
            <person name="Hellsten U."/>
            <person name="Dirks B."/>
            <person name="Chapman J."/>
            <person name="Salamov A."/>
            <person name="Terry A."/>
            <person name="Shapiro H."/>
            <person name="Lindquist E."/>
            <person name="Kapitonov V.V."/>
            <person name="Jurka J."/>
            <person name="Genikhovich G."/>
            <person name="Grigoriev I.V."/>
            <person name="Lucas S.M."/>
            <person name="Steele R.E."/>
            <person name="Finnerty J.R."/>
            <person name="Technau U."/>
            <person name="Martindale M.Q."/>
            <person name="Rokhsar D.S."/>
        </authorList>
    </citation>
    <scope>NUCLEOTIDE SEQUENCE [LARGE SCALE GENOMIC DNA]</scope>
    <source>
        <strain evidence="4">CH2 X CH6</strain>
    </source>
</reference>
<dbReference type="Pfam" id="PF02181">
    <property type="entry name" value="FH2"/>
    <property type="match status" value="1"/>
</dbReference>
<proteinExistence type="inferred from homology"/>
<feature type="non-terminal residue" evidence="3">
    <location>
        <position position="1"/>
    </location>
</feature>
<dbReference type="OMA" id="NCLIRTD"/>
<dbReference type="InterPro" id="IPR042201">
    <property type="entry name" value="FH2_Formin_sf"/>
</dbReference>
<comment type="similarity">
    <text evidence="1">Belongs to the formin homology family. Cappuccino subfamily.</text>
</comment>
<dbReference type="KEGG" id="nve:5505884"/>
<dbReference type="HOGENOM" id="CLU_165175_0_0_1"/>
<dbReference type="EMBL" id="DS469727">
    <property type="protein sequence ID" value="EDO34527.1"/>
    <property type="molecule type" value="Genomic_DNA"/>
</dbReference>
<sequence>TLDKPEEFLHQMHKMDHFNERLECWLYKDKFTETIHDIDRRLNVINDANCLIRTDTEVHFVLSIVLALGNYMNGSTTRGQADGFQLNALLKLKDVKS</sequence>
<dbReference type="FunFam" id="1.20.58.2220:FF:000058">
    <property type="entry name" value="Predicted protein"/>
    <property type="match status" value="1"/>
</dbReference>
<dbReference type="AlphaFoldDB" id="A7SP37"/>
<dbReference type="Proteomes" id="UP000001593">
    <property type="component" value="Unassembled WGS sequence"/>
</dbReference>
<dbReference type="PhylomeDB" id="A7SP37"/>